<protein>
    <submittedName>
        <fullName evidence="1">Uncharacterized protein</fullName>
    </submittedName>
</protein>
<reference evidence="1 2" key="1">
    <citation type="submission" date="2013-06" db="EMBL/GenBank/DDBJ databases">
        <authorList>
            <person name="Weinstock G."/>
            <person name="Sodergren E."/>
            <person name="Lobos E.A."/>
            <person name="Fulton L."/>
            <person name="Fulton R."/>
            <person name="Courtney L."/>
            <person name="Fronick C."/>
            <person name="O'Laughlin M."/>
            <person name="Godfrey J."/>
            <person name="Wilson R.M."/>
            <person name="Miner T."/>
            <person name="Farmer C."/>
            <person name="Delehaunty K."/>
            <person name="Cordes M."/>
            <person name="Minx P."/>
            <person name="Tomlinson C."/>
            <person name="Chen J."/>
            <person name="Wollam A."/>
            <person name="Pepin K.H."/>
            <person name="Bhonagiri V."/>
            <person name="Zhang X."/>
            <person name="Warren W."/>
            <person name="Mitreva M."/>
            <person name="Mardis E.R."/>
            <person name="Wilson R.K."/>
        </authorList>
    </citation>
    <scope>NUCLEOTIDE SEQUENCE [LARGE SCALE GENOMIC DNA]</scope>
    <source>
        <strain evidence="1 2">JCP7719</strain>
    </source>
</reference>
<gene>
    <name evidence="1" type="ORF">HMPREF1576_00887</name>
</gene>
<accession>S4H3Z2</accession>
<organism evidence="1 2">
    <name type="scientific">Gardnerella pickettii JCP7719</name>
    <dbReference type="NCBI Taxonomy" id="1261061"/>
    <lineage>
        <taxon>Bacteria</taxon>
        <taxon>Bacillati</taxon>
        <taxon>Actinomycetota</taxon>
        <taxon>Actinomycetes</taxon>
        <taxon>Bifidobacteriales</taxon>
        <taxon>Bifidobacteriaceae</taxon>
        <taxon>Gardnerella</taxon>
        <taxon>Gardnerella pickettii</taxon>
    </lineage>
</organism>
<dbReference type="AlphaFoldDB" id="S4H3Z2"/>
<name>S4H3Z2_9BIFI</name>
<proteinExistence type="predicted"/>
<comment type="caution">
    <text evidence="1">The sequence shown here is derived from an EMBL/GenBank/DDBJ whole genome shotgun (WGS) entry which is preliminary data.</text>
</comment>
<evidence type="ECO:0000313" key="2">
    <source>
        <dbReference type="Proteomes" id="UP000014601"/>
    </source>
</evidence>
<sequence>MALGYSWQVYSYWRTATRRCITKQKSAYFYKQADLHVLRLFCKRLFCKTKIWI</sequence>
<evidence type="ECO:0000313" key="1">
    <source>
        <dbReference type="EMBL" id="EPI50592.1"/>
    </source>
</evidence>
<dbReference type="EMBL" id="ATJO01000064">
    <property type="protein sequence ID" value="EPI50592.1"/>
    <property type="molecule type" value="Genomic_DNA"/>
</dbReference>
<dbReference type="HOGENOM" id="CLU_3061910_0_0_11"/>
<dbReference type="Proteomes" id="UP000014601">
    <property type="component" value="Unassembled WGS sequence"/>
</dbReference>